<reference evidence="2" key="1">
    <citation type="submission" date="2021-11" db="EMBL/GenBank/DDBJ databases">
        <authorList>
            <consortium name="Genoscope - CEA"/>
            <person name="William W."/>
        </authorList>
    </citation>
    <scope>NUCLEOTIDE SEQUENCE</scope>
</reference>
<comment type="caution">
    <text evidence="2">The sequence shown here is derived from an EMBL/GenBank/DDBJ whole genome shotgun (WGS) entry which is preliminary data.</text>
</comment>
<dbReference type="OrthoDB" id="45780at2759"/>
<evidence type="ECO:0000256" key="1">
    <source>
        <dbReference type="SAM" id="SignalP"/>
    </source>
</evidence>
<sequence>MPRRVAMHVCALVIGATALLLPHRPSRTVRRRATDDNFEVVGSQTVSLKSQFERALVLQRAGDLDGALDEYKAFIDAAEEHKVPPAAYAEVRGNVGALLLKRGDLAEAAAELEASIALRDLATTRCNLAIIRIRQSDAAGAREHARAALRLGDESDSRTGTVA</sequence>
<organism evidence="2 3">
    <name type="scientific">Pelagomonas calceolata</name>
    <dbReference type="NCBI Taxonomy" id="35677"/>
    <lineage>
        <taxon>Eukaryota</taxon>
        <taxon>Sar</taxon>
        <taxon>Stramenopiles</taxon>
        <taxon>Ochrophyta</taxon>
        <taxon>Pelagophyceae</taxon>
        <taxon>Pelagomonadales</taxon>
        <taxon>Pelagomonadaceae</taxon>
        <taxon>Pelagomonas</taxon>
    </lineage>
</organism>
<evidence type="ECO:0000313" key="3">
    <source>
        <dbReference type="Proteomes" id="UP000789595"/>
    </source>
</evidence>
<gene>
    <name evidence="2" type="ORF">PECAL_2P32390</name>
</gene>
<evidence type="ECO:0008006" key="4">
    <source>
        <dbReference type="Google" id="ProtNLM"/>
    </source>
</evidence>
<dbReference type="SUPFAM" id="SSF48452">
    <property type="entry name" value="TPR-like"/>
    <property type="match status" value="1"/>
</dbReference>
<dbReference type="Proteomes" id="UP000789595">
    <property type="component" value="Unassembled WGS sequence"/>
</dbReference>
<dbReference type="InterPro" id="IPR011990">
    <property type="entry name" value="TPR-like_helical_dom_sf"/>
</dbReference>
<accession>A0A8J2WWD0</accession>
<name>A0A8J2WWD0_9STRA</name>
<dbReference type="AlphaFoldDB" id="A0A8J2WWD0"/>
<keyword evidence="3" id="KW-1185">Reference proteome</keyword>
<keyword evidence="1" id="KW-0732">Signal</keyword>
<feature type="signal peptide" evidence="1">
    <location>
        <begin position="1"/>
        <end position="18"/>
    </location>
</feature>
<proteinExistence type="predicted"/>
<feature type="non-terminal residue" evidence="2">
    <location>
        <position position="163"/>
    </location>
</feature>
<dbReference type="Gene3D" id="1.25.40.10">
    <property type="entry name" value="Tetratricopeptide repeat domain"/>
    <property type="match status" value="1"/>
</dbReference>
<feature type="chain" id="PRO_5035295478" description="Tetratricopeptide repeat protein" evidence="1">
    <location>
        <begin position="19"/>
        <end position="163"/>
    </location>
</feature>
<evidence type="ECO:0000313" key="2">
    <source>
        <dbReference type="EMBL" id="CAH0370089.1"/>
    </source>
</evidence>
<protein>
    <recommendedName>
        <fullName evidence="4">Tetratricopeptide repeat protein</fullName>
    </recommendedName>
</protein>
<dbReference type="EMBL" id="CAKKNE010000002">
    <property type="protein sequence ID" value="CAH0370089.1"/>
    <property type="molecule type" value="Genomic_DNA"/>
</dbReference>